<dbReference type="EMBL" id="JAPEVA010000016">
    <property type="protein sequence ID" value="KAJ4408384.1"/>
    <property type="molecule type" value="Genomic_DNA"/>
</dbReference>
<accession>A0A9W8ZHV9</accession>
<dbReference type="OrthoDB" id="4160064at2759"/>
<name>A0A9W8ZHV9_9PLEO</name>
<keyword evidence="1" id="KW-0812">Transmembrane</keyword>
<gene>
    <name evidence="2" type="ORF">N0V91_003388</name>
</gene>
<evidence type="ECO:0000313" key="3">
    <source>
        <dbReference type="Proteomes" id="UP001140510"/>
    </source>
</evidence>
<keyword evidence="1" id="KW-0472">Membrane</keyword>
<organism evidence="2 3">
    <name type="scientific">Didymella pomorum</name>
    <dbReference type="NCBI Taxonomy" id="749634"/>
    <lineage>
        <taxon>Eukaryota</taxon>
        <taxon>Fungi</taxon>
        <taxon>Dikarya</taxon>
        <taxon>Ascomycota</taxon>
        <taxon>Pezizomycotina</taxon>
        <taxon>Dothideomycetes</taxon>
        <taxon>Pleosporomycetidae</taxon>
        <taxon>Pleosporales</taxon>
        <taxon>Pleosporineae</taxon>
        <taxon>Didymellaceae</taxon>
        <taxon>Didymella</taxon>
    </lineage>
</organism>
<keyword evidence="1" id="KW-1133">Transmembrane helix</keyword>
<sequence>MGGDHNVMLMTDLAGLDIAKRACSDEEISSNISEQYTGSIHRESYNTIIRNADMSYASAIETNSLLNKGSRSTTEVSDKPISASTSYAIKALSYMRIATGAACLAAPQFTCALFKYNVPIGSALLVRMVGARDGVLGELLLTAQDKDAPDGGRREMRRAIWTGMAADAIDIGSLAYAVAKGHALRSTGGLFGAGAVVFVGLGAWGLRGL</sequence>
<reference evidence="2" key="1">
    <citation type="submission" date="2022-10" db="EMBL/GenBank/DDBJ databases">
        <title>Tapping the CABI collections for fungal endophytes: first genome assemblies for Collariella, Neodidymelliopsis, Ascochyta clinopodiicola, Didymella pomorum, Didymosphaeria variabile, Neocosmospora piperis and Neocucurbitaria cava.</title>
        <authorList>
            <person name="Hill R."/>
        </authorList>
    </citation>
    <scope>NUCLEOTIDE SEQUENCE</scope>
    <source>
        <strain evidence="2">IMI 355091</strain>
    </source>
</reference>
<keyword evidence="3" id="KW-1185">Reference proteome</keyword>
<comment type="caution">
    <text evidence="2">The sequence shown here is derived from an EMBL/GenBank/DDBJ whole genome shotgun (WGS) entry which is preliminary data.</text>
</comment>
<evidence type="ECO:0000256" key="1">
    <source>
        <dbReference type="SAM" id="Phobius"/>
    </source>
</evidence>
<dbReference type="Proteomes" id="UP001140510">
    <property type="component" value="Unassembled WGS sequence"/>
</dbReference>
<protein>
    <submittedName>
        <fullName evidence="2">Uncharacterized protein</fullName>
    </submittedName>
</protein>
<dbReference type="AlphaFoldDB" id="A0A9W8ZHV9"/>
<feature type="transmembrane region" description="Helical" evidence="1">
    <location>
        <begin position="190"/>
        <end position="206"/>
    </location>
</feature>
<evidence type="ECO:0000313" key="2">
    <source>
        <dbReference type="EMBL" id="KAJ4408384.1"/>
    </source>
</evidence>
<proteinExistence type="predicted"/>